<dbReference type="InterPro" id="IPR025602">
    <property type="entry name" value="BCP1_family"/>
</dbReference>
<name>A0A2I0ATD2_9ASPA</name>
<dbReference type="Pfam" id="PF13862">
    <property type="entry name" value="BCCIP"/>
    <property type="match status" value="1"/>
</dbReference>
<reference evidence="2 3" key="1">
    <citation type="journal article" date="2017" name="Nature">
        <title>The Apostasia genome and the evolution of orchids.</title>
        <authorList>
            <person name="Zhang G.Q."/>
            <person name="Liu K.W."/>
            <person name="Li Z."/>
            <person name="Lohaus R."/>
            <person name="Hsiao Y.Y."/>
            <person name="Niu S.C."/>
            <person name="Wang J.Y."/>
            <person name="Lin Y.C."/>
            <person name="Xu Q."/>
            <person name="Chen L.J."/>
            <person name="Yoshida K."/>
            <person name="Fujiwara S."/>
            <person name="Wang Z.W."/>
            <person name="Zhang Y.Q."/>
            <person name="Mitsuda N."/>
            <person name="Wang M."/>
            <person name="Liu G.H."/>
            <person name="Pecoraro L."/>
            <person name="Huang H.X."/>
            <person name="Xiao X.J."/>
            <person name="Lin M."/>
            <person name="Wu X.Y."/>
            <person name="Wu W.L."/>
            <person name="Chen Y.Y."/>
            <person name="Chang S.B."/>
            <person name="Sakamoto S."/>
            <person name="Ohme-Takagi M."/>
            <person name="Yagi M."/>
            <person name="Zeng S.J."/>
            <person name="Shen C.Y."/>
            <person name="Yeh C.M."/>
            <person name="Luo Y.B."/>
            <person name="Tsai W.C."/>
            <person name="Van de Peer Y."/>
            <person name="Liu Z.J."/>
        </authorList>
    </citation>
    <scope>NUCLEOTIDE SEQUENCE [LARGE SCALE GENOMIC DNA]</scope>
    <source>
        <strain evidence="3">cv. Shenzhen</strain>
        <tissue evidence="2">Stem</tissue>
    </source>
</reference>
<dbReference type="PIRSF" id="PIRSF028983">
    <property type="entry name" value="BCP1"/>
    <property type="match status" value="1"/>
</dbReference>
<dbReference type="GO" id="GO:0005634">
    <property type="term" value="C:nucleus"/>
    <property type="evidence" value="ECO:0007669"/>
    <property type="project" value="TreeGrafter"/>
</dbReference>
<organism evidence="2 3">
    <name type="scientific">Apostasia shenzhenica</name>
    <dbReference type="NCBI Taxonomy" id="1088818"/>
    <lineage>
        <taxon>Eukaryota</taxon>
        <taxon>Viridiplantae</taxon>
        <taxon>Streptophyta</taxon>
        <taxon>Embryophyta</taxon>
        <taxon>Tracheophyta</taxon>
        <taxon>Spermatophyta</taxon>
        <taxon>Magnoliopsida</taxon>
        <taxon>Liliopsida</taxon>
        <taxon>Asparagales</taxon>
        <taxon>Orchidaceae</taxon>
        <taxon>Apostasioideae</taxon>
        <taxon>Apostasia</taxon>
    </lineage>
</organism>
<dbReference type="STRING" id="1088818.A0A2I0ATD2"/>
<dbReference type="EMBL" id="KZ451950">
    <property type="protein sequence ID" value="PKA58801.1"/>
    <property type="molecule type" value="Genomic_DNA"/>
</dbReference>
<evidence type="ECO:0000313" key="2">
    <source>
        <dbReference type="EMBL" id="PKA58801.1"/>
    </source>
</evidence>
<sequence length="346" mass="40274">MVHRRRPSKRRILPILSTFSAFSRTLSLARSASAVRRKVFKPCIRSRVPEKENRVIERRHNAKSVEFVSCTSDYDNKEENQQEEKETIVQADFGFFDPKPGDFHGVKLLLQNYLDDKPWDLGGFVDLILQQTTVGTVVKLDGRDEGDEEHGEGDDEEDLYAIISALNFGRYFDHRCIGEFRQFLLGVCTDENTKRKLRVLLEEQASNVGLLVSQRFVNCPHQLVPHLYDALFDEISWAIEDEPTQELRDSFRFKFYLLISTIYEKKCANQQKAKSQYDSDEPIIYIKAEDEVLHEMSSFSFTFPIHDSKFVPHELKNYRTMGLVMIVNADFIPEFREKLKLLLSDD</sequence>
<dbReference type="Proteomes" id="UP000236161">
    <property type="component" value="Unassembled WGS sequence"/>
</dbReference>
<accession>A0A2I0ATD2</accession>
<dbReference type="PANTHER" id="PTHR13261">
    <property type="entry name" value="BRCA2 AND CDKN1A INTERACTING PROTEIN"/>
    <property type="match status" value="1"/>
</dbReference>
<protein>
    <submittedName>
        <fullName evidence="2">Protein BCCIP-like</fullName>
    </submittedName>
</protein>
<dbReference type="OrthoDB" id="27543at2759"/>
<keyword evidence="3" id="KW-1185">Reference proteome</keyword>
<gene>
    <name evidence="2" type="ORF">AXF42_Ash000894</name>
</gene>
<evidence type="ECO:0000256" key="1">
    <source>
        <dbReference type="ARBA" id="ARBA00006781"/>
    </source>
</evidence>
<evidence type="ECO:0000313" key="3">
    <source>
        <dbReference type="Proteomes" id="UP000236161"/>
    </source>
</evidence>
<dbReference type="AlphaFoldDB" id="A0A2I0ATD2"/>
<dbReference type="PANTHER" id="PTHR13261:SF0">
    <property type="entry name" value="BRCA2 AND CDKN1A-INTERACTING PROTEIN"/>
    <property type="match status" value="1"/>
</dbReference>
<proteinExistence type="inferred from homology"/>
<comment type="similarity">
    <text evidence="1">Belongs to the BCP1 family.</text>
</comment>